<dbReference type="Proteomes" id="UP001227230">
    <property type="component" value="Chromosome 17"/>
</dbReference>
<evidence type="ECO:0000313" key="2">
    <source>
        <dbReference type="Proteomes" id="UP001227230"/>
    </source>
</evidence>
<dbReference type="EMBL" id="CP126664">
    <property type="protein sequence ID" value="WKA08267.1"/>
    <property type="molecule type" value="Genomic_DNA"/>
</dbReference>
<keyword evidence="2" id="KW-1185">Reference proteome</keyword>
<gene>
    <name evidence="1" type="ORF">VitviT2T_026005</name>
</gene>
<dbReference type="PANTHER" id="PTHR33914">
    <property type="entry name" value="18S PRE-RIBOSOMAL ASSEMBLY PROTEIN GAR2-LIKE PROTEIN"/>
    <property type="match status" value="1"/>
</dbReference>
<dbReference type="PANTHER" id="PTHR33914:SF2">
    <property type="entry name" value="OS02G0582100 PROTEIN"/>
    <property type="match status" value="1"/>
</dbReference>
<evidence type="ECO:0008006" key="3">
    <source>
        <dbReference type="Google" id="ProtNLM"/>
    </source>
</evidence>
<evidence type="ECO:0000313" key="1">
    <source>
        <dbReference type="EMBL" id="WKA08267.1"/>
    </source>
</evidence>
<dbReference type="InterPro" id="IPR040378">
    <property type="entry name" value="BASL"/>
</dbReference>
<name>A0ABY9DML5_VITVI</name>
<protein>
    <recommendedName>
        <fullName evidence="3">Protein tesmin/TSO1-like CXC 2</fullName>
    </recommendedName>
</protein>
<organism evidence="1 2">
    <name type="scientific">Vitis vinifera</name>
    <name type="common">Grape</name>
    <dbReference type="NCBI Taxonomy" id="29760"/>
    <lineage>
        <taxon>Eukaryota</taxon>
        <taxon>Viridiplantae</taxon>
        <taxon>Streptophyta</taxon>
        <taxon>Embryophyta</taxon>
        <taxon>Tracheophyta</taxon>
        <taxon>Spermatophyta</taxon>
        <taxon>Magnoliopsida</taxon>
        <taxon>eudicotyledons</taxon>
        <taxon>Gunneridae</taxon>
        <taxon>Pentapetalae</taxon>
        <taxon>rosids</taxon>
        <taxon>Vitales</taxon>
        <taxon>Vitaceae</taxon>
        <taxon>Viteae</taxon>
        <taxon>Vitis</taxon>
    </lineage>
</organism>
<reference evidence="1 2" key="1">
    <citation type="journal article" date="2023" name="Hortic Res">
        <title>The complete reference genome for grapevine (Vitis vinifera L.) genetics and breeding.</title>
        <authorList>
            <person name="Shi X."/>
            <person name="Cao S."/>
            <person name="Wang X."/>
            <person name="Huang S."/>
            <person name="Wang Y."/>
            <person name="Liu Z."/>
            <person name="Liu W."/>
            <person name="Leng X."/>
            <person name="Peng Y."/>
            <person name="Wang N."/>
            <person name="Wang Y."/>
            <person name="Ma Z."/>
            <person name="Xu X."/>
            <person name="Zhang F."/>
            <person name="Xue H."/>
            <person name="Zhong H."/>
            <person name="Wang Y."/>
            <person name="Zhang K."/>
            <person name="Velt A."/>
            <person name="Avia K."/>
            <person name="Holtgrawe D."/>
            <person name="Grimplet J."/>
            <person name="Matus J.T."/>
            <person name="Ware D."/>
            <person name="Wu X."/>
            <person name="Wang H."/>
            <person name="Liu C."/>
            <person name="Fang Y."/>
            <person name="Rustenholz C."/>
            <person name="Cheng Z."/>
            <person name="Xiao H."/>
            <person name="Zhou Y."/>
        </authorList>
    </citation>
    <scope>NUCLEOTIDE SEQUENCE [LARGE SCALE GENOMIC DNA]</scope>
    <source>
        <strain evidence="2">cv. Pinot noir / PN40024</strain>
        <tissue evidence="1">Leaf</tissue>
    </source>
</reference>
<accession>A0ABY9DML5</accession>
<proteinExistence type="predicted"/>
<sequence>MVRNSLGLNSLMARKGMIDGGEQITRHTAPSIESEENDRRTYIYTDESALLDCEMPELVVFLQESKYQAIKDFCTDGEVPLHAKSLTENCGLDHNIVSCLLNSDADSSELPKERQSTQSSISNSSNSFIQHDCNDYVVEQCGSRDLEKKIEIDFDARDRVSIEGYTGRITPETQCLVGEAGSNCYHFELSNPIGHGCGQKCYQGSSEEAVLANSLLYPAPEEISSRRHAIEASFRSEIKSESIPLDIDSSIATISSREKEPRVVDCQQHFETENLFRLDDGASESLTVSTQSLVIQNGHEESSFSTPGPLSNSIAFSGPISYSGSMSLRSNSSTRSFAFPILQSEWNGSPVKMIEPDRRHSRKCRPWKLHYLCCKF</sequence>